<dbReference type="Gene3D" id="3.40.50.300">
    <property type="entry name" value="P-loop containing nucleotide triphosphate hydrolases"/>
    <property type="match status" value="2"/>
</dbReference>
<keyword evidence="1" id="KW-0547">Nucleotide-binding</keyword>
<dbReference type="CDD" id="cd03221">
    <property type="entry name" value="ABCF_EF-3"/>
    <property type="match status" value="2"/>
</dbReference>
<dbReference type="SMART" id="SM00382">
    <property type="entry name" value="AAA"/>
    <property type="match status" value="2"/>
</dbReference>
<feature type="domain" description="ABC transporter" evidence="5">
    <location>
        <begin position="320"/>
        <end position="540"/>
    </location>
</feature>
<dbReference type="PANTHER" id="PTHR42855">
    <property type="entry name" value="ABC TRANSPORTER ATP-BINDING SUBUNIT"/>
    <property type="match status" value="1"/>
</dbReference>
<keyword evidence="3" id="KW-0175">Coiled coil</keyword>
<dbReference type="PANTHER" id="PTHR42855:SF1">
    <property type="entry name" value="ABC TRANSPORTER DOMAIN-CONTAINING PROTEIN"/>
    <property type="match status" value="1"/>
</dbReference>
<feature type="coiled-coil region" evidence="3">
    <location>
        <begin position="241"/>
        <end position="268"/>
    </location>
</feature>
<dbReference type="RefSeq" id="WP_389362098.1">
    <property type="nucleotide sequence ID" value="NZ_JBIACK010000008.1"/>
</dbReference>
<feature type="compositionally biased region" description="Basic and acidic residues" evidence="4">
    <location>
        <begin position="533"/>
        <end position="552"/>
    </location>
</feature>
<dbReference type="SUPFAM" id="SSF52540">
    <property type="entry name" value="P-loop containing nucleoside triphosphate hydrolases"/>
    <property type="match status" value="2"/>
</dbReference>
<dbReference type="InterPro" id="IPR051309">
    <property type="entry name" value="ABCF_ATPase"/>
</dbReference>
<gene>
    <name evidence="6" type="ORF">ACFYKX_16170</name>
</gene>
<dbReference type="Pfam" id="PF12848">
    <property type="entry name" value="ABC_tran_Xtn"/>
    <property type="match status" value="1"/>
</dbReference>
<dbReference type="Gene3D" id="1.10.287.380">
    <property type="entry name" value="Valyl-tRNA synthetase, C-terminal domain"/>
    <property type="match status" value="1"/>
</dbReference>
<dbReference type="InterPro" id="IPR003593">
    <property type="entry name" value="AAA+_ATPase"/>
</dbReference>
<dbReference type="InterPro" id="IPR037118">
    <property type="entry name" value="Val-tRNA_synth_C_sf"/>
</dbReference>
<accession>A0ABW6KGZ9</accession>
<name>A0ABW6KGZ9_9BACI</name>
<dbReference type="PROSITE" id="PS00211">
    <property type="entry name" value="ABC_TRANSPORTER_1"/>
    <property type="match status" value="1"/>
</dbReference>
<evidence type="ECO:0000313" key="6">
    <source>
        <dbReference type="EMBL" id="MFE8702135.1"/>
    </source>
</evidence>
<reference evidence="6 7" key="1">
    <citation type="submission" date="2024-08" db="EMBL/GenBank/DDBJ databases">
        <title>Two novel Cytobacillus novel species.</title>
        <authorList>
            <person name="Liu G."/>
        </authorList>
    </citation>
    <scope>NUCLEOTIDE SEQUENCE [LARGE SCALE GENOMIC DNA]</scope>
    <source>
        <strain evidence="6 7">FJAT-54145</strain>
    </source>
</reference>
<dbReference type="EMBL" id="JBIACK010000008">
    <property type="protein sequence ID" value="MFE8702135.1"/>
    <property type="molecule type" value="Genomic_DNA"/>
</dbReference>
<evidence type="ECO:0000256" key="1">
    <source>
        <dbReference type="ARBA" id="ARBA00022741"/>
    </source>
</evidence>
<dbReference type="InterPro" id="IPR017871">
    <property type="entry name" value="ABC_transporter-like_CS"/>
</dbReference>
<evidence type="ECO:0000256" key="4">
    <source>
        <dbReference type="SAM" id="MobiDB-lite"/>
    </source>
</evidence>
<proteinExistence type="predicted"/>
<dbReference type="InterPro" id="IPR027417">
    <property type="entry name" value="P-loop_NTPase"/>
</dbReference>
<feature type="domain" description="ABC transporter" evidence="5">
    <location>
        <begin position="4"/>
        <end position="255"/>
    </location>
</feature>
<evidence type="ECO:0000256" key="3">
    <source>
        <dbReference type="SAM" id="Coils"/>
    </source>
</evidence>
<keyword evidence="2 6" id="KW-0067">ATP-binding</keyword>
<dbReference type="GO" id="GO:0005524">
    <property type="term" value="F:ATP binding"/>
    <property type="evidence" value="ECO:0007669"/>
    <property type="project" value="UniProtKB-KW"/>
</dbReference>
<dbReference type="InterPro" id="IPR003439">
    <property type="entry name" value="ABC_transporter-like_ATP-bd"/>
</dbReference>
<sequence length="627" mass="71230">MKTISIENVTKTYGEKTLFNDLSFAISEKERVGLIGVNGTGKSSLLKIVAGVDLPDSGELTAPKDYKIAYSAQNPDLNPELTVLEQVFEGDAPILKVMRDYERVLLQLNDSPNDTGLHDKLFELQKKMDAMNGWDASTNAKTILSKLGIEDYNKLVGSLSGGQKKRVALAQVLIQEPDLLILDEPTNHLDYESVKWLEEYLGRYRGALLLVTHDRYFLDRVTNRIFELDGGNLYSYKGNYAAFLEAKAIREENEAATLDKQRNLYRRELEWIRRGAKARTTKQKARIQRFDKLDDQISSVKTTEKLDMSLSGSRLGKQVFELKDACKSYGSQPILDHFNLLVKPGDRLGVIGKNGTGKSTLLNVLTGKIPLDSGELVIGQTVKVAYYTQETEDMDENKRMIEYLKETAEMVSTSDGKTISVAQMLERFLFPSFTHGTPIRKLSGGEKRRLYLLKILLTEPNVLILDEPTNDLDTQTLTVLEDYLEEFPGVVITVSHDRYFLDKVAEQLLILKGNGDIESYYGNYTEFLETQTEKPAAKPIADEPQKEIEQEKPKKKKMSYKEKLEWESIDDDIAKVESRLEEIAVEMTKTGSNFEKAHELMKEETDLNEKLEYLIERWSYLSEIAES</sequence>
<dbReference type="Pfam" id="PF16326">
    <property type="entry name" value="ABC_tran_CTD"/>
    <property type="match status" value="1"/>
</dbReference>
<comment type="caution">
    <text evidence="6">The sequence shown here is derived from an EMBL/GenBank/DDBJ whole genome shotgun (WGS) entry which is preliminary data.</text>
</comment>
<evidence type="ECO:0000259" key="5">
    <source>
        <dbReference type="PROSITE" id="PS50893"/>
    </source>
</evidence>
<keyword evidence="7" id="KW-1185">Reference proteome</keyword>
<evidence type="ECO:0000313" key="7">
    <source>
        <dbReference type="Proteomes" id="UP001601059"/>
    </source>
</evidence>
<evidence type="ECO:0000256" key="2">
    <source>
        <dbReference type="ARBA" id="ARBA00022840"/>
    </source>
</evidence>
<dbReference type="InterPro" id="IPR032781">
    <property type="entry name" value="ABC_tran_Xtn"/>
</dbReference>
<dbReference type="InterPro" id="IPR032524">
    <property type="entry name" value="ABC_tran_C"/>
</dbReference>
<organism evidence="6 7">
    <name type="scientific">Cytobacillus spartinae</name>
    <dbReference type="NCBI Taxonomy" id="3299023"/>
    <lineage>
        <taxon>Bacteria</taxon>
        <taxon>Bacillati</taxon>
        <taxon>Bacillota</taxon>
        <taxon>Bacilli</taxon>
        <taxon>Bacillales</taxon>
        <taxon>Bacillaceae</taxon>
        <taxon>Cytobacillus</taxon>
    </lineage>
</organism>
<dbReference type="Pfam" id="PF00005">
    <property type="entry name" value="ABC_tran"/>
    <property type="match status" value="2"/>
</dbReference>
<feature type="region of interest" description="Disordered" evidence="4">
    <location>
        <begin position="533"/>
        <end position="554"/>
    </location>
</feature>
<protein>
    <submittedName>
        <fullName evidence="6">ABC-F family ATP-binding cassette domain-containing protein</fullName>
    </submittedName>
</protein>
<dbReference type="PROSITE" id="PS50893">
    <property type="entry name" value="ABC_TRANSPORTER_2"/>
    <property type="match status" value="2"/>
</dbReference>
<dbReference type="Proteomes" id="UP001601059">
    <property type="component" value="Unassembled WGS sequence"/>
</dbReference>